<dbReference type="HOGENOM" id="CLU_1212928_0_0_4"/>
<evidence type="ECO:0000313" key="1">
    <source>
        <dbReference type="EMBL" id="CAJ96096.1"/>
    </source>
</evidence>
<accession>Q0K1M8</accession>
<evidence type="ECO:0000313" key="2">
    <source>
        <dbReference type="Proteomes" id="UP000008210"/>
    </source>
</evidence>
<dbReference type="EMBL" id="AM260480">
    <property type="protein sequence ID" value="CAJ96096.1"/>
    <property type="molecule type" value="Genomic_DNA"/>
</dbReference>
<organism evidence="1 2">
    <name type="scientific">Cupriavidus necator (strain ATCC 17699 / DSM 428 / KCTC 22496 / NCIMB 10442 / H16 / Stanier 337)</name>
    <name type="common">Ralstonia eutropha</name>
    <dbReference type="NCBI Taxonomy" id="381666"/>
    <lineage>
        <taxon>Bacteria</taxon>
        <taxon>Pseudomonadati</taxon>
        <taxon>Pseudomonadota</taxon>
        <taxon>Betaproteobacteria</taxon>
        <taxon>Burkholderiales</taxon>
        <taxon>Burkholderiaceae</taxon>
        <taxon>Cupriavidus</taxon>
    </lineage>
</organism>
<evidence type="ECO:0008006" key="3">
    <source>
        <dbReference type="Google" id="ProtNLM"/>
    </source>
</evidence>
<dbReference type="Proteomes" id="UP000008210">
    <property type="component" value="Chromosome 2"/>
</dbReference>
<protein>
    <recommendedName>
        <fullName evidence="3">DNA-binding protein</fullName>
    </recommendedName>
</protein>
<dbReference type="eggNOG" id="ENOG503371X">
    <property type="taxonomic scope" value="Bacteria"/>
</dbReference>
<dbReference type="KEGG" id="reh:H16_B1306"/>
<keyword evidence="2" id="KW-1185">Reference proteome</keyword>
<dbReference type="STRING" id="381666.H16_B1306"/>
<reference evidence="1 2" key="1">
    <citation type="journal article" date="2006" name="Nat. Biotechnol.">
        <title>Genome sequence of the bioplastic-producing 'Knallgas' bacterium Ralstonia eutropha H16.</title>
        <authorList>
            <person name="Pohlmann A."/>
            <person name="Fricke W.F."/>
            <person name="Reinecke F."/>
            <person name="Kusian B."/>
            <person name="Liesegang H."/>
            <person name="Cramm R."/>
            <person name="Eitinger T."/>
            <person name="Ewering C."/>
            <person name="Potter M."/>
            <person name="Schwartz E."/>
            <person name="Strittmatter A."/>
            <person name="Voss I."/>
            <person name="Gottschalk G."/>
            <person name="Steinbuechel A."/>
            <person name="Friedrich B."/>
            <person name="Bowien B."/>
        </authorList>
    </citation>
    <scope>NUCLEOTIDE SEQUENCE [LARGE SCALE GENOMIC DNA]</scope>
    <source>
        <strain evidence="2">ATCC 17699 / DSM 428 / KCTC 22496 / NCIMB 10442 / H16 / Stanier 337</strain>
    </source>
</reference>
<sequence>MEFDMTPRTHVPAAIAVGPQLVEKLVHDIDEQLEHTIDVGERARVMDIVRQCLTATLGHPGSPAADVENRLAVSYLKPSEVIAQGLVAMSQATLYRAVEDARFYCVTPRGKAIGRAFPAWQFAPPVPELLVPVLRQMKNLPSSEIHAFWVTPVDAFDDLTPAEMLAGKAFQSRAALTAAQRGHLAQSAGERQGWVIAQLTALPSRSSDLIS</sequence>
<dbReference type="AlphaFoldDB" id="Q0K1M8"/>
<proteinExistence type="predicted"/>
<name>Q0K1M8_CUPNH</name>
<gene>
    <name evidence="1" type="ordered locus">H16_B1306</name>
</gene>